<proteinExistence type="predicted"/>
<dbReference type="AlphaFoldDB" id="A0A6C0KJJ3"/>
<sequence length="371" mass="44973">MNQENIDNLINNITCIIDKKTENEINYNKISCEKIPCKYSNTKIPIFKLQIDDKLVNRNNSYRVKYLCINCDKENYVNLNNITRKINKNIINCNNCKNNEPIKRLNQSMFMLNKPKNYVKSVKQKPTNIEMIRISENEFQSMDTDFQHNYFRKHMTYDEFTYIKSKIMSIQNNKFCDLTHFTYYPYIKIFNQTKFNPYLYDTINNNFEKINYIKFKCDNCDAFFINRDLYIQKNKFKLLCKDCNFTNNLFKIRNTTNIINKKITYQSKLELKFINYCNKNKIIVEDGHKINYVFNNKNRRYIVDFFLPQLNTLIEIKDHHCWHKKNKINGIWYVKVDAVLKLVNENKYSDFMVIYSNELIKKCELIKNKIY</sequence>
<evidence type="ECO:0000313" key="1">
    <source>
        <dbReference type="EMBL" id="QHU16488.1"/>
    </source>
</evidence>
<name>A0A6C0KJJ3_9ZZZZ</name>
<reference evidence="1" key="1">
    <citation type="journal article" date="2020" name="Nature">
        <title>Giant virus diversity and host interactions through global metagenomics.</title>
        <authorList>
            <person name="Schulz F."/>
            <person name="Roux S."/>
            <person name="Paez-Espino D."/>
            <person name="Jungbluth S."/>
            <person name="Walsh D.A."/>
            <person name="Denef V.J."/>
            <person name="McMahon K.D."/>
            <person name="Konstantinidis K.T."/>
            <person name="Eloe-Fadrosh E.A."/>
            <person name="Kyrpides N.C."/>
            <person name="Woyke T."/>
        </authorList>
    </citation>
    <scope>NUCLEOTIDE SEQUENCE</scope>
    <source>
        <strain evidence="1">GVMAG-S-3300011013-78</strain>
    </source>
</reference>
<organism evidence="1">
    <name type="scientific">viral metagenome</name>
    <dbReference type="NCBI Taxonomy" id="1070528"/>
    <lineage>
        <taxon>unclassified sequences</taxon>
        <taxon>metagenomes</taxon>
        <taxon>organismal metagenomes</taxon>
    </lineage>
</organism>
<protein>
    <submittedName>
        <fullName evidence="1">Uncharacterized protein</fullName>
    </submittedName>
</protein>
<dbReference type="EMBL" id="MN740884">
    <property type="protein sequence ID" value="QHU16488.1"/>
    <property type="molecule type" value="Genomic_DNA"/>
</dbReference>
<accession>A0A6C0KJJ3</accession>